<sequence>MRLSDVLAVRSCCLFIPLRLGAAILATLQFILSAILAVALWVEVTKWNIDVGSRLSGSQATAATYYTILSLSALLGSLAIFARSKNILRYFAFCLGWSLGIQLAVSALQLWGYLSTPRTMAIAACSQLPGMNEERCMREFSLSVGWLFTSIVVGLLVQLCSAYIVSSYSTKLSGEDAFTEQVPAPDVQSIAPSQPANFAAPSDHMSRSTFSSSFINPDGSENEKNEKERDPLSTNSYVGMDEKDELRFDPGPPKVPMLAPAPAKRIPRVRPQYPVGMSPGSTNSAILTAVEVKAPTNPFADRAVSSQIIPNMPGSNATNADPFTDAAGMV</sequence>
<dbReference type="EMBL" id="MU273644">
    <property type="protein sequence ID" value="KAI0030013.1"/>
    <property type="molecule type" value="Genomic_DNA"/>
</dbReference>
<organism evidence="1 2">
    <name type="scientific">Vararia minispora EC-137</name>
    <dbReference type="NCBI Taxonomy" id="1314806"/>
    <lineage>
        <taxon>Eukaryota</taxon>
        <taxon>Fungi</taxon>
        <taxon>Dikarya</taxon>
        <taxon>Basidiomycota</taxon>
        <taxon>Agaricomycotina</taxon>
        <taxon>Agaricomycetes</taxon>
        <taxon>Russulales</taxon>
        <taxon>Lachnocladiaceae</taxon>
        <taxon>Vararia</taxon>
    </lineage>
</organism>
<reference evidence="1" key="2">
    <citation type="journal article" date="2022" name="New Phytol.">
        <title>Evolutionary transition to the ectomycorrhizal habit in the genomes of a hyperdiverse lineage of mushroom-forming fungi.</title>
        <authorList>
            <person name="Looney B."/>
            <person name="Miyauchi S."/>
            <person name="Morin E."/>
            <person name="Drula E."/>
            <person name="Courty P.E."/>
            <person name="Kohler A."/>
            <person name="Kuo A."/>
            <person name="LaButti K."/>
            <person name="Pangilinan J."/>
            <person name="Lipzen A."/>
            <person name="Riley R."/>
            <person name="Andreopoulos W."/>
            <person name="He G."/>
            <person name="Johnson J."/>
            <person name="Nolan M."/>
            <person name="Tritt A."/>
            <person name="Barry K.W."/>
            <person name="Grigoriev I.V."/>
            <person name="Nagy L.G."/>
            <person name="Hibbett D."/>
            <person name="Henrissat B."/>
            <person name="Matheny P.B."/>
            <person name="Labbe J."/>
            <person name="Martin F.M."/>
        </authorList>
    </citation>
    <scope>NUCLEOTIDE SEQUENCE</scope>
    <source>
        <strain evidence="1">EC-137</strain>
    </source>
</reference>
<reference evidence="1" key="1">
    <citation type="submission" date="2021-02" db="EMBL/GenBank/DDBJ databases">
        <authorList>
            <consortium name="DOE Joint Genome Institute"/>
            <person name="Ahrendt S."/>
            <person name="Looney B.P."/>
            <person name="Miyauchi S."/>
            <person name="Morin E."/>
            <person name="Drula E."/>
            <person name="Courty P.E."/>
            <person name="Chicoki N."/>
            <person name="Fauchery L."/>
            <person name="Kohler A."/>
            <person name="Kuo A."/>
            <person name="Labutti K."/>
            <person name="Pangilinan J."/>
            <person name="Lipzen A."/>
            <person name="Riley R."/>
            <person name="Andreopoulos W."/>
            <person name="He G."/>
            <person name="Johnson J."/>
            <person name="Barry K.W."/>
            <person name="Grigoriev I.V."/>
            <person name="Nagy L."/>
            <person name="Hibbett D."/>
            <person name="Henrissat B."/>
            <person name="Matheny P.B."/>
            <person name="Labbe J."/>
            <person name="Martin F."/>
        </authorList>
    </citation>
    <scope>NUCLEOTIDE SEQUENCE</scope>
    <source>
        <strain evidence="1">EC-137</strain>
    </source>
</reference>
<evidence type="ECO:0000313" key="2">
    <source>
        <dbReference type="Proteomes" id="UP000814128"/>
    </source>
</evidence>
<proteinExistence type="predicted"/>
<gene>
    <name evidence="1" type="ORF">K488DRAFT_72525</name>
</gene>
<name>A0ACB8QDY1_9AGAM</name>
<keyword evidence="2" id="KW-1185">Reference proteome</keyword>
<accession>A0ACB8QDY1</accession>
<protein>
    <submittedName>
        <fullName evidence="1">Uncharacterized protein</fullName>
    </submittedName>
</protein>
<comment type="caution">
    <text evidence="1">The sequence shown here is derived from an EMBL/GenBank/DDBJ whole genome shotgun (WGS) entry which is preliminary data.</text>
</comment>
<dbReference type="Proteomes" id="UP000814128">
    <property type="component" value="Unassembled WGS sequence"/>
</dbReference>
<evidence type="ECO:0000313" key="1">
    <source>
        <dbReference type="EMBL" id="KAI0030013.1"/>
    </source>
</evidence>